<protein>
    <recommendedName>
        <fullName evidence="7">CHCH domain containing protein</fullName>
    </recommendedName>
</protein>
<reference evidence="6" key="3">
    <citation type="journal article" date="2021" name="Int. J. Parasitol.">
        <title>Comparative analysis of gene expression between Babesia bovis blood stages and kinetes allowed by improved genome annotation.</title>
        <authorList>
            <person name="Ueti M.W."/>
            <person name="Johnson W.C."/>
            <person name="Kappmeyer L.S."/>
            <person name="Herndon D.R."/>
            <person name="Mousel M.R."/>
            <person name="Reif K.E."/>
            <person name="Taus N.S."/>
            <person name="Ifeonu O.O."/>
            <person name="Silva J.C."/>
            <person name="Suarez C.E."/>
            <person name="Brayton K.A."/>
        </authorList>
    </citation>
    <scope>NUCLEOTIDE SEQUENCE [LARGE SCALE GENOMIC DNA]</scope>
</reference>
<dbReference type="PANTHER" id="PTHR21107">
    <property type="entry name" value="CYTOCHROME C OXIDASE ASSEMBLY PROTEIN COX19"/>
    <property type="match status" value="1"/>
</dbReference>
<evidence type="ECO:0000256" key="4">
    <source>
        <dbReference type="ARBA" id="ARBA00038223"/>
    </source>
</evidence>
<comment type="similarity">
    <text evidence="4">Belongs to the COX19 family.</text>
</comment>
<evidence type="ECO:0000313" key="6">
    <source>
        <dbReference type="Proteomes" id="UP000002173"/>
    </source>
</evidence>
<evidence type="ECO:0000313" key="5">
    <source>
        <dbReference type="EMBL" id="EDO07225.1"/>
    </source>
</evidence>
<dbReference type="AlphaFoldDB" id="A7ARQ6"/>
<proteinExistence type="inferred from homology"/>
<evidence type="ECO:0000256" key="2">
    <source>
        <dbReference type="ARBA" id="ARBA00022490"/>
    </source>
</evidence>
<keyword evidence="6" id="KW-1185">Reference proteome</keyword>
<dbReference type="GO" id="GO:0033617">
    <property type="term" value="P:mitochondrial respiratory chain complex IV assembly"/>
    <property type="evidence" value="ECO:0007669"/>
    <property type="project" value="TreeGrafter"/>
</dbReference>
<accession>A7ARQ6</accession>
<reference evidence="5 6" key="1">
    <citation type="journal article" date="2007" name="PLoS Pathog.">
        <title>Genome sequence of Babesia bovis and comparative analysis of apicomplexan hemoprotozoa.</title>
        <authorList>
            <person name="Brayton K.A."/>
            <person name="Lau A.O.T."/>
            <person name="Herndon D.R."/>
            <person name="Hannick L."/>
            <person name="Kappmeyer L.S."/>
            <person name="Berens S.J."/>
            <person name="Bidwell S.L."/>
            <person name="Brown W.C."/>
            <person name="Crabtree J."/>
            <person name="Fadrosh D."/>
            <person name="Feldblum T."/>
            <person name="Forberger H.A."/>
            <person name="Haas B.J."/>
            <person name="Howell J.M."/>
            <person name="Khouri H."/>
            <person name="Koo H."/>
            <person name="Mann D.J."/>
            <person name="Norimine J."/>
            <person name="Paulsen I.T."/>
            <person name="Radune D."/>
            <person name="Ren Q."/>
            <person name="Smith R.K. Jr."/>
            <person name="Suarez C.E."/>
            <person name="White O."/>
            <person name="Wortman J.R."/>
            <person name="Knowles D.P. Jr."/>
            <person name="McElwain T.F."/>
            <person name="Nene V.M."/>
        </authorList>
    </citation>
    <scope>NUCLEOTIDE SEQUENCE [LARGE SCALE GENOMIC DNA]</scope>
    <source>
        <strain evidence="5">T2Bo</strain>
    </source>
</reference>
<organism evidence="5 6">
    <name type="scientific">Babesia bovis</name>
    <dbReference type="NCBI Taxonomy" id="5865"/>
    <lineage>
        <taxon>Eukaryota</taxon>
        <taxon>Sar</taxon>
        <taxon>Alveolata</taxon>
        <taxon>Apicomplexa</taxon>
        <taxon>Aconoidasida</taxon>
        <taxon>Piroplasmida</taxon>
        <taxon>Babesiidae</taxon>
        <taxon>Babesia</taxon>
    </lineage>
</organism>
<dbReference type="STRING" id="5865.A7ARQ6"/>
<dbReference type="KEGG" id="bbo:BBOV_IV008710"/>
<dbReference type="eggNOG" id="KOG3477">
    <property type="taxonomic scope" value="Eukaryota"/>
</dbReference>
<evidence type="ECO:0000256" key="1">
    <source>
        <dbReference type="ARBA" id="ARBA00004496"/>
    </source>
</evidence>
<comment type="subcellular location">
    <subcellularLocation>
        <location evidence="1">Cytoplasm</location>
    </subcellularLocation>
</comment>
<dbReference type="GeneID" id="5479027"/>
<dbReference type="GO" id="GO:0005758">
    <property type="term" value="C:mitochondrial intermembrane space"/>
    <property type="evidence" value="ECO:0007669"/>
    <property type="project" value="TreeGrafter"/>
</dbReference>
<keyword evidence="2" id="KW-0963">Cytoplasm</keyword>
<evidence type="ECO:0000256" key="3">
    <source>
        <dbReference type="ARBA" id="ARBA00023157"/>
    </source>
</evidence>
<dbReference type="InParanoid" id="A7ARQ6"/>
<comment type="caution">
    <text evidence="5">The sequence shown here is derived from an EMBL/GenBank/DDBJ whole genome shotgun (WGS) entry which is preliminary data.</text>
</comment>
<name>A7ARQ6_BABBO</name>
<dbReference type="EMBL" id="AAXT01000002">
    <property type="protein sequence ID" value="EDO07225.1"/>
    <property type="molecule type" value="Genomic_DNA"/>
</dbReference>
<sequence>MSASHVPRLTAIPPDRGSFPLDHEGLCKDVSERYLRCVKQLRGNAFDCRSLAAEYMKCRIENNLLVEEPLSNFGFREKDIQPCHQESVVNTAVRGNDLIPQRESRKEAQGFIAGEAVVDNYARNQSALSRFLSKFLS</sequence>
<dbReference type="OMA" id="MKCRIEN"/>
<gene>
    <name evidence="5" type="ORF">BBOV_IV008710</name>
</gene>
<dbReference type="InterPro" id="IPR051383">
    <property type="entry name" value="COX19"/>
</dbReference>
<dbReference type="VEuPathDB" id="PiroplasmaDB:BBOV_IV008710"/>
<dbReference type="Proteomes" id="UP000002173">
    <property type="component" value="Unassembled WGS sequence"/>
</dbReference>
<reference evidence="6" key="2">
    <citation type="journal article" date="2020" name="Data Brief">
        <title>Transcriptome dataset of Babesia bovis life stages within vertebrate and invertebrate hosts.</title>
        <authorList>
            <person name="Ueti M.W."/>
            <person name="Johnson W.C."/>
            <person name="Kappmeyer L.S."/>
            <person name="Herndon D.R."/>
            <person name="Mousel M.R."/>
            <person name="Reif K.E."/>
            <person name="Taus N.S."/>
            <person name="Ifeonu O.O."/>
            <person name="Silva J.C."/>
            <person name="Suarez C.E."/>
            <person name="Brayton K.A."/>
        </authorList>
    </citation>
    <scope>NUCLEOTIDE SEQUENCE [LARGE SCALE GENOMIC DNA]</scope>
</reference>
<dbReference type="RefSeq" id="XP_001610793.1">
    <property type="nucleotide sequence ID" value="XM_001610743.1"/>
</dbReference>
<dbReference type="PANTHER" id="PTHR21107:SF2">
    <property type="entry name" value="CYTOCHROME C OXIDASE ASSEMBLY PROTEIN COX19"/>
    <property type="match status" value="1"/>
</dbReference>
<keyword evidence="3" id="KW-1015">Disulfide bond</keyword>
<evidence type="ECO:0008006" key="7">
    <source>
        <dbReference type="Google" id="ProtNLM"/>
    </source>
</evidence>